<protein>
    <recommendedName>
        <fullName evidence="3">Helix-turn-helix domain-containing protein</fullName>
    </recommendedName>
</protein>
<gene>
    <name evidence="1" type="ORF">SNE34_01390</name>
</gene>
<accession>A0ABU7YUK6</accession>
<organism evidence="1 2">
    <name type="scientific">Novilysobacter erysipheiresistens</name>
    <dbReference type="NCBI Taxonomy" id="1749332"/>
    <lineage>
        <taxon>Bacteria</taxon>
        <taxon>Pseudomonadati</taxon>
        <taxon>Pseudomonadota</taxon>
        <taxon>Gammaproteobacteria</taxon>
        <taxon>Lysobacterales</taxon>
        <taxon>Lysobacteraceae</taxon>
        <taxon>Novilysobacter</taxon>
    </lineage>
</organism>
<evidence type="ECO:0008006" key="3">
    <source>
        <dbReference type="Google" id="ProtNLM"/>
    </source>
</evidence>
<evidence type="ECO:0000313" key="1">
    <source>
        <dbReference type="EMBL" id="MEG3182669.1"/>
    </source>
</evidence>
<sequence>MTTDRHELTDSDVWTLVSEGCNAHEIAAFAGIAVSAAHAMMAHATRGYASLELAA</sequence>
<comment type="caution">
    <text evidence="1">The sequence shown here is derived from an EMBL/GenBank/DDBJ whole genome shotgun (WGS) entry which is preliminary data.</text>
</comment>
<name>A0ABU7YUK6_9GAMM</name>
<evidence type="ECO:0000313" key="2">
    <source>
        <dbReference type="Proteomes" id="UP001355056"/>
    </source>
</evidence>
<dbReference type="RefSeq" id="WP_332614002.1">
    <property type="nucleotide sequence ID" value="NZ_JAXGFP010000001.1"/>
</dbReference>
<proteinExistence type="predicted"/>
<keyword evidence="2" id="KW-1185">Reference proteome</keyword>
<dbReference type="EMBL" id="JAXGFP010000001">
    <property type="protein sequence ID" value="MEG3182669.1"/>
    <property type="molecule type" value="Genomic_DNA"/>
</dbReference>
<reference evidence="1 2" key="1">
    <citation type="journal article" date="2016" name="Int. J. Syst. Evol. Microbiol.">
        <title>Lysobacter erysipheiresistens sp. nov., an antagonist of powdery mildew, isolated from tobacco-cultivated soil.</title>
        <authorList>
            <person name="Xie B."/>
            <person name="Li T."/>
            <person name="Lin X."/>
            <person name="Wang C.J."/>
            <person name="Chen Y.J."/>
            <person name="Liu W.J."/>
            <person name="Zhao Z.W."/>
        </authorList>
    </citation>
    <scope>NUCLEOTIDE SEQUENCE [LARGE SCALE GENOMIC DNA]</scope>
    <source>
        <strain evidence="1 2">RS-LYSO-3</strain>
    </source>
</reference>
<dbReference type="Proteomes" id="UP001355056">
    <property type="component" value="Unassembled WGS sequence"/>
</dbReference>